<accession>A0A1Y6CSD3</accession>
<keyword evidence="8 13" id="KW-0547">Nucleotide-binding</keyword>
<dbReference type="InterPro" id="IPR008144">
    <property type="entry name" value="Guanylate_kin-like_dom"/>
</dbReference>
<dbReference type="HAMAP" id="MF_00328">
    <property type="entry name" value="Guanylate_kinase"/>
    <property type="match status" value="1"/>
</dbReference>
<dbReference type="InterPro" id="IPR027417">
    <property type="entry name" value="P-loop_NTPase"/>
</dbReference>
<protein>
    <recommendedName>
        <fullName evidence="5 13">Guanylate kinase</fullName>
        <ecNumber evidence="4 13">2.7.4.8</ecNumber>
    </recommendedName>
    <alternativeName>
        <fullName evidence="11 13">GMP kinase</fullName>
    </alternativeName>
</protein>
<evidence type="ECO:0000313" key="15">
    <source>
        <dbReference type="EMBL" id="SMF93528.1"/>
    </source>
</evidence>
<dbReference type="RefSeq" id="WP_085210190.1">
    <property type="nucleotide sequence ID" value="NZ_FXAM01000001.1"/>
</dbReference>
<evidence type="ECO:0000256" key="10">
    <source>
        <dbReference type="ARBA" id="ARBA00022840"/>
    </source>
</evidence>
<keyword evidence="6 13" id="KW-0963">Cytoplasm</keyword>
<feature type="binding site" evidence="13">
    <location>
        <begin position="11"/>
        <end position="18"/>
    </location>
    <ligand>
        <name>ATP</name>
        <dbReference type="ChEBI" id="CHEBI:30616"/>
    </ligand>
</feature>
<dbReference type="PANTHER" id="PTHR23117:SF13">
    <property type="entry name" value="GUANYLATE KINASE"/>
    <property type="match status" value="1"/>
</dbReference>
<dbReference type="FunFam" id="3.30.63.10:FF:000005">
    <property type="entry name" value="Guanylate kinase"/>
    <property type="match status" value="1"/>
</dbReference>
<evidence type="ECO:0000256" key="11">
    <source>
        <dbReference type="ARBA" id="ARBA00030128"/>
    </source>
</evidence>
<comment type="subcellular location">
    <subcellularLocation>
        <location evidence="2 13">Cytoplasm</location>
    </subcellularLocation>
</comment>
<dbReference type="GO" id="GO:0005829">
    <property type="term" value="C:cytosol"/>
    <property type="evidence" value="ECO:0007669"/>
    <property type="project" value="TreeGrafter"/>
</dbReference>
<evidence type="ECO:0000256" key="4">
    <source>
        <dbReference type="ARBA" id="ARBA00012961"/>
    </source>
</evidence>
<evidence type="ECO:0000256" key="1">
    <source>
        <dbReference type="ARBA" id="ARBA00003531"/>
    </source>
</evidence>
<dbReference type="Proteomes" id="UP000192923">
    <property type="component" value="Unassembled WGS sequence"/>
</dbReference>
<dbReference type="SUPFAM" id="SSF52540">
    <property type="entry name" value="P-loop containing nucleoside triphosphate hydrolases"/>
    <property type="match status" value="1"/>
</dbReference>
<dbReference type="InterPro" id="IPR017665">
    <property type="entry name" value="Guanylate_kinase"/>
</dbReference>
<reference evidence="15 16" key="1">
    <citation type="submission" date="2016-12" db="EMBL/GenBank/DDBJ databases">
        <authorList>
            <person name="Song W.-J."/>
            <person name="Kurnit D.M."/>
        </authorList>
    </citation>
    <scope>NUCLEOTIDE SEQUENCE [LARGE SCALE GENOMIC DNA]</scope>
    <source>
        <strain evidence="15 16">175</strain>
    </source>
</reference>
<sequence>MCKGTLFVVSAPSGAGKTSLVKALRKGMDGFTVSVSHTTRAPRPGEKDGRDYRFVDRAEFERMIAAGEFLEHARVFDNHYGTARATVEAALEQGGDVLLEIDWQGARQVRTLLPDSVSVFILPPSLAALEQRLTGRGQDDPGTIARRMGDAISEMSHYGEYDYLVVNDDFAVALRELRAIVIAHRMRRARQAERHRDLIAGLLKAS</sequence>
<name>A0A1Y6CSD3_9GAMM</name>
<evidence type="ECO:0000256" key="13">
    <source>
        <dbReference type="HAMAP-Rule" id="MF_00328"/>
    </source>
</evidence>
<proteinExistence type="inferred from homology"/>
<comment type="function">
    <text evidence="1 13">Essential for recycling GMP and indirectly, cGMP.</text>
</comment>
<evidence type="ECO:0000256" key="7">
    <source>
        <dbReference type="ARBA" id="ARBA00022679"/>
    </source>
</evidence>
<dbReference type="CDD" id="cd00071">
    <property type="entry name" value="GMPK"/>
    <property type="match status" value="1"/>
</dbReference>
<dbReference type="GO" id="GO:0005524">
    <property type="term" value="F:ATP binding"/>
    <property type="evidence" value="ECO:0007669"/>
    <property type="project" value="UniProtKB-UniRule"/>
</dbReference>
<evidence type="ECO:0000256" key="12">
    <source>
        <dbReference type="ARBA" id="ARBA00048594"/>
    </source>
</evidence>
<evidence type="ECO:0000256" key="8">
    <source>
        <dbReference type="ARBA" id="ARBA00022741"/>
    </source>
</evidence>
<dbReference type="Gene3D" id="3.40.50.300">
    <property type="entry name" value="P-loop containing nucleotide triphosphate hydrolases"/>
    <property type="match status" value="1"/>
</dbReference>
<dbReference type="STRING" id="1760988.SAMN02949497_0815"/>
<dbReference type="PROSITE" id="PS00856">
    <property type="entry name" value="GUANYLATE_KINASE_1"/>
    <property type="match status" value="1"/>
</dbReference>
<dbReference type="AlphaFoldDB" id="A0A1Y6CSD3"/>
<dbReference type="Gene3D" id="3.30.63.10">
    <property type="entry name" value="Guanylate Kinase phosphate binding domain"/>
    <property type="match status" value="1"/>
</dbReference>
<evidence type="ECO:0000256" key="9">
    <source>
        <dbReference type="ARBA" id="ARBA00022777"/>
    </source>
</evidence>
<evidence type="ECO:0000256" key="2">
    <source>
        <dbReference type="ARBA" id="ARBA00004496"/>
    </source>
</evidence>
<keyword evidence="7 13" id="KW-0808">Transferase</keyword>
<dbReference type="EC" id="2.7.4.8" evidence="4 13"/>
<evidence type="ECO:0000256" key="3">
    <source>
        <dbReference type="ARBA" id="ARBA00005790"/>
    </source>
</evidence>
<evidence type="ECO:0000313" key="16">
    <source>
        <dbReference type="Proteomes" id="UP000192923"/>
    </source>
</evidence>
<comment type="similarity">
    <text evidence="3 13">Belongs to the guanylate kinase family.</text>
</comment>
<dbReference type="PANTHER" id="PTHR23117">
    <property type="entry name" value="GUANYLATE KINASE-RELATED"/>
    <property type="match status" value="1"/>
</dbReference>
<evidence type="ECO:0000256" key="6">
    <source>
        <dbReference type="ARBA" id="ARBA00022490"/>
    </source>
</evidence>
<dbReference type="OrthoDB" id="9808150at2"/>
<dbReference type="NCBIfam" id="TIGR03263">
    <property type="entry name" value="guanyl_kin"/>
    <property type="match status" value="1"/>
</dbReference>
<keyword evidence="16" id="KW-1185">Reference proteome</keyword>
<dbReference type="SMART" id="SM00072">
    <property type="entry name" value="GuKc"/>
    <property type="match status" value="1"/>
</dbReference>
<keyword evidence="10 13" id="KW-0067">ATP-binding</keyword>
<gene>
    <name evidence="13" type="primary">gmk</name>
    <name evidence="15" type="ORF">SAMN02949497_0815</name>
</gene>
<dbReference type="EMBL" id="FXAM01000001">
    <property type="protein sequence ID" value="SMF93528.1"/>
    <property type="molecule type" value="Genomic_DNA"/>
</dbReference>
<organism evidence="15 16">
    <name type="scientific">Methylomagnum ishizawai</name>
    <dbReference type="NCBI Taxonomy" id="1760988"/>
    <lineage>
        <taxon>Bacteria</taxon>
        <taxon>Pseudomonadati</taxon>
        <taxon>Pseudomonadota</taxon>
        <taxon>Gammaproteobacteria</taxon>
        <taxon>Methylococcales</taxon>
        <taxon>Methylococcaceae</taxon>
        <taxon>Methylomagnum</taxon>
    </lineage>
</organism>
<dbReference type="InterPro" id="IPR008145">
    <property type="entry name" value="GK/Ca_channel_bsu"/>
</dbReference>
<feature type="domain" description="Guanylate kinase-like" evidence="14">
    <location>
        <begin position="4"/>
        <end position="182"/>
    </location>
</feature>
<dbReference type="InterPro" id="IPR020590">
    <property type="entry name" value="Guanylate_kinase_CS"/>
</dbReference>
<comment type="catalytic activity">
    <reaction evidence="12 13">
        <text>GMP + ATP = GDP + ADP</text>
        <dbReference type="Rhea" id="RHEA:20780"/>
        <dbReference type="ChEBI" id="CHEBI:30616"/>
        <dbReference type="ChEBI" id="CHEBI:58115"/>
        <dbReference type="ChEBI" id="CHEBI:58189"/>
        <dbReference type="ChEBI" id="CHEBI:456216"/>
        <dbReference type="EC" id="2.7.4.8"/>
    </reaction>
</comment>
<evidence type="ECO:0000256" key="5">
    <source>
        <dbReference type="ARBA" id="ARBA00016296"/>
    </source>
</evidence>
<dbReference type="PROSITE" id="PS50052">
    <property type="entry name" value="GUANYLATE_KINASE_2"/>
    <property type="match status" value="1"/>
</dbReference>
<evidence type="ECO:0000259" key="14">
    <source>
        <dbReference type="PROSITE" id="PS50052"/>
    </source>
</evidence>
<dbReference type="GO" id="GO:0004385">
    <property type="term" value="F:GMP kinase activity"/>
    <property type="evidence" value="ECO:0007669"/>
    <property type="project" value="UniProtKB-UniRule"/>
</dbReference>
<keyword evidence="9 13" id="KW-0418">Kinase</keyword>
<dbReference type="Pfam" id="PF00625">
    <property type="entry name" value="Guanylate_kin"/>
    <property type="match status" value="1"/>
</dbReference>